<name>A0A660S9A1_UNCT6</name>
<dbReference type="AlphaFoldDB" id="A0A660S9A1"/>
<protein>
    <recommendedName>
        <fullName evidence="1">MalT-like winged helix domain-containing protein</fullName>
    </recommendedName>
</protein>
<gene>
    <name evidence="2" type="ORF">DRP44_05480</name>
</gene>
<feature type="non-terminal residue" evidence="2">
    <location>
        <position position="676"/>
    </location>
</feature>
<dbReference type="Gene3D" id="1.25.40.10">
    <property type="entry name" value="Tetratricopeptide repeat domain"/>
    <property type="match status" value="1"/>
</dbReference>
<evidence type="ECO:0000313" key="2">
    <source>
        <dbReference type="EMBL" id="RKX65815.1"/>
    </source>
</evidence>
<comment type="caution">
    <text evidence="2">The sequence shown here is derived from an EMBL/GenBank/DDBJ whole genome shotgun (WGS) entry which is preliminary data.</text>
</comment>
<dbReference type="Gene3D" id="3.40.50.300">
    <property type="entry name" value="P-loop containing nucleotide triphosphate hydrolases"/>
    <property type="match status" value="1"/>
</dbReference>
<organism evidence="2 3">
    <name type="scientific">candidate division TA06 bacterium</name>
    <dbReference type="NCBI Taxonomy" id="2250710"/>
    <lineage>
        <taxon>Bacteria</taxon>
        <taxon>Bacteria division TA06</taxon>
    </lineage>
</organism>
<dbReference type="Pfam" id="PF25873">
    <property type="entry name" value="WHD_MalT"/>
    <property type="match status" value="1"/>
</dbReference>
<evidence type="ECO:0000313" key="3">
    <source>
        <dbReference type="Proteomes" id="UP000282321"/>
    </source>
</evidence>
<reference evidence="2 3" key="1">
    <citation type="submission" date="2018-06" db="EMBL/GenBank/DDBJ databases">
        <title>Extensive metabolic versatility and redundancy in microbially diverse, dynamic hydrothermal sediments.</title>
        <authorList>
            <person name="Dombrowski N."/>
            <person name="Teske A."/>
            <person name="Baker B.J."/>
        </authorList>
    </citation>
    <scope>NUCLEOTIDE SEQUENCE [LARGE SCALE GENOMIC DNA]</scope>
    <source>
        <strain evidence="2">B35_G9</strain>
    </source>
</reference>
<dbReference type="SUPFAM" id="SSF48452">
    <property type="entry name" value="TPR-like"/>
    <property type="match status" value="1"/>
</dbReference>
<dbReference type="Proteomes" id="UP000282321">
    <property type="component" value="Unassembled WGS sequence"/>
</dbReference>
<dbReference type="InterPro" id="IPR011990">
    <property type="entry name" value="TPR-like_helical_dom_sf"/>
</dbReference>
<dbReference type="SUPFAM" id="SSF52540">
    <property type="entry name" value="P-loop containing nucleoside triphosphate hydrolases"/>
    <property type="match status" value="1"/>
</dbReference>
<feature type="domain" description="MalT-like winged helix" evidence="1">
    <location>
        <begin position="245"/>
        <end position="321"/>
    </location>
</feature>
<dbReference type="InterPro" id="IPR027417">
    <property type="entry name" value="P-loop_NTPase"/>
</dbReference>
<sequence length="676" mass="79797">MSIIKAKLHPPLMNFSEIYRSDIIDRIESKRDSSLFVVTGSPGSGKTTIVYQFLHKIKAPYIWYTLDENDNDPMIFSKYLVHAIESKGIIFDKTFDKSNIYEVLNFILNYFEDNHSKELYIVFDEYNFITNNEINEAIYQILKYSSKNLHIIIISNTRPNFDVSRFVLKNKALLVTNKELRLTEDEIAYLFELNGLKISKREVKRIRQLTEGWLSGVILILRNYNNEEGKISERVSQLVDYFKFQVLEKLSENEKRVLETASLFGVFSPDLIRFVSGVKNAREVIEKLNKYNVFIEKIDENEYKLNNMFANYLRGMLEKNKQMAFLYEKAGDYFNGSDYERAIEYYVKSGKIDKLASVTDKFVDSNYLNRNYNRVKKWIDNFKWNSLVDFPNLLHLKLLTARYSRDYELFDKINEVFSNKYRNTRYYYLSLYEKSIDLFDRGELEKSEKLIRTVINNIKKTDNLFFSAYNILGNIYIQKKEDEKAKRYFLIGEKAAYESGYMELYNIIKMNRLLPEVEKGNIEYAEREISEIVKKIDKMINFTPLLLFAKIKFMKNEINKGIGYAKKALKLAKKNNYKYGIIQSLNILAFGYIYKKRIDKASSIANSAFKIASANKDTSVYKDAFFNRLLIEILVNNYEMAKNILNMTTEEEFKEYDDSLTYLVYKNLVLYKLGDI</sequence>
<evidence type="ECO:0000259" key="1">
    <source>
        <dbReference type="Pfam" id="PF25873"/>
    </source>
</evidence>
<dbReference type="InterPro" id="IPR059106">
    <property type="entry name" value="WHD_MalT"/>
</dbReference>
<proteinExistence type="predicted"/>
<dbReference type="EMBL" id="QNBC01000070">
    <property type="protein sequence ID" value="RKX65815.1"/>
    <property type="molecule type" value="Genomic_DNA"/>
</dbReference>
<accession>A0A660S9A1</accession>